<dbReference type="InterPro" id="IPR007750">
    <property type="entry name" value="DUF674"/>
</dbReference>
<organism evidence="2 3">
    <name type="scientific">Ilex paraguariensis</name>
    <name type="common">yerba mate</name>
    <dbReference type="NCBI Taxonomy" id="185542"/>
    <lineage>
        <taxon>Eukaryota</taxon>
        <taxon>Viridiplantae</taxon>
        <taxon>Streptophyta</taxon>
        <taxon>Embryophyta</taxon>
        <taxon>Tracheophyta</taxon>
        <taxon>Spermatophyta</taxon>
        <taxon>Magnoliopsida</taxon>
        <taxon>eudicotyledons</taxon>
        <taxon>Gunneridae</taxon>
        <taxon>Pentapetalae</taxon>
        <taxon>asterids</taxon>
        <taxon>campanulids</taxon>
        <taxon>Aquifoliales</taxon>
        <taxon>Aquifoliaceae</taxon>
        <taxon>Ilex</taxon>
    </lineage>
</organism>
<dbReference type="Proteomes" id="UP001642360">
    <property type="component" value="Unassembled WGS sequence"/>
</dbReference>
<proteinExistence type="predicted"/>
<dbReference type="PANTHER" id="PTHR33103">
    <property type="entry name" value="OS01G0153900 PROTEIN"/>
    <property type="match status" value="1"/>
</dbReference>
<dbReference type="EMBL" id="CAUOFW020003970">
    <property type="protein sequence ID" value="CAK9163216.1"/>
    <property type="molecule type" value="Genomic_DNA"/>
</dbReference>
<sequence>MTEGRETQTGREGEPAKQNRQGDREQRLKVLNYDFGKPLGHKLVTKKKLHKCSKEEAATRELGGFVKGLVTYLVADDLVIQPMSTISCINVLKKFNAKEVGSLEERVVDLGMDETTTHHRLSRPPRGPMTEQPLHQEPATPATEHSLQSSEEFV</sequence>
<comment type="caution">
    <text evidence="2">The sequence shown here is derived from an EMBL/GenBank/DDBJ whole genome shotgun (WGS) entry which is preliminary data.</text>
</comment>
<evidence type="ECO:0000256" key="1">
    <source>
        <dbReference type="SAM" id="MobiDB-lite"/>
    </source>
</evidence>
<keyword evidence="3" id="KW-1185">Reference proteome</keyword>
<protein>
    <submittedName>
        <fullName evidence="2">Uncharacterized protein</fullName>
    </submittedName>
</protein>
<feature type="region of interest" description="Disordered" evidence="1">
    <location>
        <begin position="1"/>
        <end position="25"/>
    </location>
</feature>
<reference evidence="2 3" key="1">
    <citation type="submission" date="2024-02" db="EMBL/GenBank/DDBJ databases">
        <authorList>
            <person name="Vignale AGUSTIN F."/>
            <person name="Sosa J E."/>
            <person name="Modenutti C."/>
        </authorList>
    </citation>
    <scope>NUCLEOTIDE SEQUENCE [LARGE SCALE GENOMIC DNA]</scope>
</reference>
<dbReference type="Pfam" id="PF05056">
    <property type="entry name" value="DUF674"/>
    <property type="match status" value="1"/>
</dbReference>
<evidence type="ECO:0000313" key="2">
    <source>
        <dbReference type="EMBL" id="CAK9163216.1"/>
    </source>
</evidence>
<evidence type="ECO:0000313" key="3">
    <source>
        <dbReference type="Proteomes" id="UP001642360"/>
    </source>
</evidence>
<accession>A0ABC8T1B0</accession>
<gene>
    <name evidence="2" type="ORF">ILEXP_LOCUS32252</name>
</gene>
<feature type="region of interest" description="Disordered" evidence="1">
    <location>
        <begin position="114"/>
        <end position="154"/>
    </location>
</feature>
<dbReference type="PANTHER" id="PTHR33103:SF19">
    <property type="entry name" value="OS09G0544700 PROTEIN"/>
    <property type="match status" value="1"/>
</dbReference>
<name>A0ABC8T1B0_9AQUA</name>
<dbReference type="AlphaFoldDB" id="A0ABC8T1B0"/>
<feature type="compositionally biased region" description="Polar residues" evidence="1">
    <location>
        <begin position="143"/>
        <end position="154"/>
    </location>
</feature>